<dbReference type="Gene3D" id="2.60.120.1440">
    <property type="match status" value="1"/>
</dbReference>
<keyword evidence="2" id="KW-1133">Transmembrane helix</keyword>
<evidence type="ECO:0000256" key="1">
    <source>
        <dbReference type="SAM" id="MobiDB-lite"/>
    </source>
</evidence>
<dbReference type="Proteomes" id="UP000238390">
    <property type="component" value="Chromosome"/>
</dbReference>
<dbReference type="EMBL" id="CP027169">
    <property type="protein sequence ID" value="AVK04516.1"/>
    <property type="molecule type" value="Genomic_DNA"/>
</dbReference>
<dbReference type="PANTHER" id="PTHR30273:SF2">
    <property type="entry name" value="PROTEIN FECR"/>
    <property type="match status" value="1"/>
</dbReference>
<evidence type="ECO:0000313" key="5">
    <source>
        <dbReference type="EMBL" id="AVK04516.1"/>
    </source>
</evidence>
<dbReference type="AlphaFoldDB" id="A0A2R3IRG5"/>
<dbReference type="GO" id="GO:0016989">
    <property type="term" value="F:sigma factor antagonist activity"/>
    <property type="evidence" value="ECO:0007669"/>
    <property type="project" value="TreeGrafter"/>
</dbReference>
<feature type="domain" description="FecR N-terminal" evidence="4">
    <location>
        <begin position="33"/>
        <end position="74"/>
    </location>
</feature>
<feature type="domain" description="FecR protein" evidence="3">
    <location>
        <begin position="132"/>
        <end position="226"/>
    </location>
</feature>
<evidence type="ECO:0000259" key="3">
    <source>
        <dbReference type="Pfam" id="PF04773"/>
    </source>
</evidence>
<feature type="transmembrane region" description="Helical" evidence="2">
    <location>
        <begin position="100"/>
        <end position="119"/>
    </location>
</feature>
<dbReference type="InterPro" id="IPR032623">
    <property type="entry name" value="FecR_N"/>
</dbReference>
<dbReference type="Pfam" id="PF16220">
    <property type="entry name" value="DUF4880"/>
    <property type="match status" value="1"/>
</dbReference>
<protein>
    <submittedName>
        <fullName evidence="5">FecR family protein</fullName>
    </submittedName>
</protein>
<evidence type="ECO:0000256" key="2">
    <source>
        <dbReference type="SAM" id="Phobius"/>
    </source>
</evidence>
<keyword evidence="2" id="KW-0472">Membrane</keyword>
<gene>
    <name evidence="5" type="ORF">CSB93_0451</name>
</gene>
<dbReference type="RefSeq" id="WP_058146608.1">
    <property type="nucleotide sequence ID" value="NZ_CP027169.1"/>
</dbReference>
<accession>A0A2R3IRG5</accession>
<dbReference type="PANTHER" id="PTHR30273">
    <property type="entry name" value="PERIPLASMIC SIGNAL SENSOR AND SIGMA FACTOR ACTIVATOR FECR-RELATED"/>
    <property type="match status" value="1"/>
</dbReference>
<dbReference type="InterPro" id="IPR012373">
    <property type="entry name" value="Ferrdict_sens_TM"/>
</dbReference>
<name>A0A2R3IRG5_9PSED</name>
<dbReference type="FunFam" id="2.60.120.1440:FF:000002">
    <property type="entry name" value="Probable transmembrane sensor"/>
    <property type="match status" value="1"/>
</dbReference>
<dbReference type="InterPro" id="IPR006860">
    <property type="entry name" value="FecR"/>
</dbReference>
<sequence>MTDATAARAQRLDETGFAGPPAAEAIAPQVLGEAASWLLLMQEGPLAPAQQAELESWRLRSAEHQRAWRRAERLLANIGSLPPALARRTLERPGGSGRRAVLRGLALFIGGAPLAWWGWRAQLWRDGFGADHLTAVGERRHLTLEDGSQVEMNTDSALDLRYDAGQRLLCLYRGEIYIRTAADRREPPRPFLVRTEQGLMRALGTAFSVRREGTETVLAVYEGAVQVRPEDAASAADGRVIEAGQRVRFDRQRIGPVESAGEAALAWRQGLLVADEMPLRQWAGELMRYGSESIECEPSLGPLRVSGTFPVDDLPLALAMLAQTHGLRLVHQGRRVLIRR</sequence>
<dbReference type="PIRSF" id="PIRSF018266">
    <property type="entry name" value="FecR"/>
    <property type="match status" value="1"/>
</dbReference>
<reference evidence="5 6" key="1">
    <citation type="submission" date="2018-02" db="EMBL/GenBank/DDBJ databases">
        <title>FDA/CDC Antimicrobial Resistant Isolate Bank Genome Sequencing.</title>
        <authorList>
            <person name="Benahmed F.H."/>
            <person name="Lutgring J.D."/>
            <person name="Yoo B."/>
            <person name="Machado M."/>
            <person name="Brown A."/>
            <person name="McAllister G."/>
            <person name="Perry A."/>
            <person name="Halpin A.L."/>
            <person name="Vavikolanu K."/>
            <person name="Ott S."/>
            <person name="Zhao X."/>
            <person name="Tallon L.J."/>
            <person name="Sadzewicz L."/>
            <person name="Aluvathingal J."/>
            <person name="Nadendla S."/>
            <person name="Voskania-kordi A."/>
            <person name="Simonyan V."/>
            <person name="Patel J."/>
            <person name="Shawar R.M."/>
        </authorList>
    </citation>
    <scope>NUCLEOTIDE SEQUENCE [LARGE SCALE GENOMIC DNA]</scope>
    <source>
        <strain evidence="5 6">AR_0356</strain>
    </source>
</reference>
<keyword evidence="6" id="KW-1185">Reference proteome</keyword>
<evidence type="ECO:0000259" key="4">
    <source>
        <dbReference type="Pfam" id="PF16220"/>
    </source>
</evidence>
<keyword evidence="2" id="KW-0812">Transmembrane</keyword>
<proteinExistence type="predicted"/>
<dbReference type="Pfam" id="PF04773">
    <property type="entry name" value="FecR"/>
    <property type="match status" value="1"/>
</dbReference>
<feature type="region of interest" description="Disordered" evidence="1">
    <location>
        <begin position="1"/>
        <end position="20"/>
    </location>
</feature>
<organism evidence="5 6">
    <name type="scientific">Pseudomonas paraeruginosa</name>
    <dbReference type="NCBI Taxonomy" id="2994495"/>
    <lineage>
        <taxon>Bacteria</taxon>
        <taxon>Pseudomonadati</taxon>
        <taxon>Pseudomonadota</taxon>
        <taxon>Gammaproteobacteria</taxon>
        <taxon>Pseudomonadales</taxon>
        <taxon>Pseudomonadaceae</taxon>
        <taxon>Pseudomonas</taxon>
    </lineage>
</organism>
<evidence type="ECO:0000313" key="6">
    <source>
        <dbReference type="Proteomes" id="UP000238390"/>
    </source>
</evidence>